<dbReference type="Pfam" id="PF00098">
    <property type="entry name" value="zf-CCHC"/>
    <property type="match status" value="1"/>
</dbReference>
<feature type="region of interest" description="Disordered" evidence="4">
    <location>
        <begin position="1025"/>
        <end position="1051"/>
    </location>
</feature>
<evidence type="ECO:0000313" key="8">
    <source>
        <dbReference type="Proteomes" id="UP001151760"/>
    </source>
</evidence>
<feature type="coiled-coil region" evidence="3">
    <location>
        <begin position="845"/>
        <end position="872"/>
    </location>
</feature>
<dbReference type="InterPro" id="IPR036875">
    <property type="entry name" value="Znf_CCHC_sf"/>
</dbReference>
<dbReference type="SUPFAM" id="SSF57756">
    <property type="entry name" value="Retrovirus zinc finger-like domains"/>
    <property type="match status" value="1"/>
</dbReference>
<dbReference type="InterPro" id="IPR001878">
    <property type="entry name" value="Znf_CCHC"/>
</dbReference>
<keyword evidence="2" id="KW-0862">Zinc</keyword>
<keyword evidence="1" id="KW-0645">Protease</keyword>
<feature type="compositionally biased region" description="Polar residues" evidence="4">
    <location>
        <begin position="1065"/>
        <end position="1086"/>
    </location>
</feature>
<evidence type="ECO:0000259" key="6">
    <source>
        <dbReference type="PROSITE" id="PS50994"/>
    </source>
</evidence>
<dbReference type="Pfam" id="PF13976">
    <property type="entry name" value="gag_pre-integrs"/>
    <property type="match status" value="1"/>
</dbReference>
<sequence>MSTSKTYQQSLADAGSETRPPMLERGSYIPWASRFKRFLNRKRENRKWLLKALEDGPYVFRNITPTGSTIPRLQEVEDLQGDDLLYYDAEMELMNMILLSIPNEIYNSVDSCKTAKEMWARVERLMRGTIQNQVDRETRFTNEFDQFVAEPGESLVSVYNRFAQLMNDLERNNMKFPTVSVNTKFLNSLQPEWLKYVTQVRLAKQLTVDSFDDLFDYLSQFEKLVNASRAKKLEKSHDPLALVAHTGSSSRNTSSYYVTHPSSVVDYDEEYEQDDVHNHSEDPLASAMLLLAKAITQNFSNPTNNRLRASSNTRNQAVVQGDRVNIQSRNSGNVGRNNRRAYVQGEVVEGMNATNETANVQRIVRTPTPGNTSTGQCYNCGGKGHYARNCPKPRVRDSKYFMEQMLLAKQDEAGVILTDEQNDFLFADASRMEEIEELSANICLMARIQPADQNSDDEPSYESAFVSEVQSSSINENDEQMYPTHTKIINSTIDDDQINSNIQFDSVKGNVNSGSVEKDTHVYDLCALETLARNAYDEAAKQQRFAQKVQQQNMTLTSQIEMYKERNRVLENITKDNNYLKEFLEADERAKRVQKQAESQLYRDRDIIRDLEKQRDELSQEVKHFKQKNEELQQSHLILKRKMSENEDQYHDTILDLEEKLKKNVDLFLKIGNSLQAMFMLGPKPLSVYDQQLKHGLGYPNPYTLRQAISECPKLYVASRTCNIEIPLNVRDSEETLEDAFKSQQKMNEKINDPIAVAKKQNCWTIDYKQLNALYNDFVPQKESFVEQTCSSSSYIPFVKILETKAMPTSLKHDIELCVLLNHECVDKSLHDELEHVKKKSLEIQEGLKARIKILEKDVQRCEKQSVDFELKLQHEKEKHKWDSSKNKNSKPLDFSWISRIQKLEDENVSLDFKVQSLIKERDNAKMEYKKLFDSIKKTRSQTQKEMDELIAHVSEKTYAYGAIRAENQNLLVTISELKARMKNGENGKSVNTKFDKTHGSQSFLCVTPLNKNASQKQTVVLKTKENHVESKPVTLQTSHNKQTGTHQNTNVISPGMYRVVTQQESQTNKTKNVLSSTGMNATSSVKRPKSRDSHVKTSVLDVSKNEAKKEAVYVRKNKQTDNTFAKVVSNKENVIDVAVANASKAKTLLCVSCMQNVLIPCHDKCVAKHKLNVRSNARRTFSVNSRIPKSSETTFVAPKTRFSEKATQSKTLDTTSVASKSKIDEASASKARDKVSSAFKKKKRNMRDKPLSPFMLNKIRTSRLWQKWFESQPNVMWTPVNTKPHAHTNPSNTKPLVVQIVLWVVDSGCSKHMTGDRSLLRNFVEKFMGTVRFGNDNFAAITGYGDYIHGNITICHVYYVEGLGHNLFSVGQFCDGDLEVAFRSNTCYVRNLEGDDLLTGGRDSNLYTISISDMAASSPICLMSKATSTKSWLWHRRLSHLNFGTINDLTKLDLVDGLPKFKYGKDHLCSACERGKSKKASHPPKLIPSDYSKLELLHMDLCGPMRVASVNGKKYILVIVDDFSRFTWVYFLRSKDETPEIIKKFIAQAQLNYKAKVCKIRTDNGTEFKNATLKAYYEKLGIMQQFSIARTPQQNGVVERRNRTLVEAARTMLIFSRLPEFLWAEAVATACFTQNRSIINTRHNKTPYELLRGRKPNVEYFHVFGSLCYPTNDRDDLGKMKPKADIGVFIGYSETSRGFRIYNRRTKRIMETIHVKFDELTAIASEHDCLEPELQRFNNQNSSDDLMNTPSKEDLDNLFGPMFEDYFEQKSSDTTINSAAQPTHDQEDSPSTSSIIVDTHEAPPVVTTSDEQTSPISLQESDEFNQEDSADFDGNTQFVPYDSLNHEEIESSTISRSILTSKSCKYGSQITCLIICF</sequence>
<dbReference type="InterPro" id="IPR001584">
    <property type="entry name" value="Integrase_cat-core"/>
</dbReference>
<dbReference type="EMBL" id="BQNB010019062">
    <property type="protein sequence ID" value="GJT81212.1"/>
    <property type="molecule type" value="Genomic_DNA"/>
</dbReference>
<dbReference type="InterPro" id="IPR054722">
    <property type="entry name" value="PolX-like_BBD"/>
</dbReference>
<evidence type="ECO:0000313" key="7">
    <source>
        <dbReference type="EMBL" id="GJT81212.1"/>
    </source>
</evidence>
<feature type="region of interest" description="Disordered" evidence="4">
    <location>
        <begin position="1773"/>
        <end position="1795"/>
    </location>
</feature>
<feature type="region of interest" description="Disordered" evidence="4">
    <location>
        <begin position="1065"/>
        <end position="1096"/>
    </location>
</feature>
<organism evidence="7 8">
    <name type="scientific">Tanacetum coccineum</name>
    <dbReference type="NCBI Taxonomy" id="301880"/>
    <lineage>
        <taxon>Eukaryota</taxon>
        <taxon>Viridiplantae</taxon>
        <taxon>Streptophyta</taxon>
        <taxon>Embryophyta</taxon>
        <taxon>Tracheophyta</taxon>
        <taxon>Spermatophyta</taxon>
        <taxon>Magnoliopsida</taxon>
        <taxon>eudicotyledons</taxon>
        <taxon>Gunneridae</taxon>
        <taxon>Pentapetalae</taxon>
        <taxon>asterids</taxon>
        <taxon>campanulids</taxon>
        <taxon>Asterales</taxon>
        <taxon>Asteraceae</taxon>
        <taxon>Asteroideae</taxon>
        <taxon>Anthemideae</taxon>
        <taxon>Anthemidinae</taxon>
        <taxon>Tanacetum</taxon>
    </lineage>
</organism>
<keyword evidence="2" id="KW-0863">Zinc-finger</keyword>
<dbReference type="Pfam" id="PF00665">
    <property type="entry name" value="rve"/>
    <property type="match status" value="1"/>
</dbReference>
<keyword evidence="1" id="KW-0378">Hydrolase</keyword>
<feature type="compositionally biased region" description="Polar residues" evidence="4">
    <location>
        <begin position="1034"/>
        <end position="1051"/>
    </location>
</feature>
<reference evidence="7" key="2">
    <citation type="submission" date="2022-01" db="EMBL/GenBank/DDBJ databases">
        <authorList>
            <person name="Yamashiro T."/>
            <person name="Shiraishi A."/>
            <person name="Satake H."/>
            <person name="Nakayama K."/>
        </authorList>
    </citation>
    <scope>NUCLEOTIDE SEQUENCE</scope>
</reference>
<dbReference type="InterPro" id="IPR039537">
    <property type="entry name" value="Retrotran_Ty1/copia-like"/>
</dbReference>
<proteinExistence type="predicted"/>
<comment type="caution">
    <text evidence="7">The sequence shown here is derived from an EMBL/GenBank/DDBJ whole genome shotgun (WGS) entry which is preliminary data.</text>
</comment>
<dbReference type="Pfam" id="PF25597">
    <property type="entry name" value="SH3_retrovirus"/>
    <property type="match status" value="1"/>
</dbReference>
<name>A0ABQ5H012_9ASTR</name>
<dbReference type="PANTHER" id="PTHR42648">
    <property type="entry name" value="TRANSPOSASE, PUTATIVE-RELATED"/>
    <property type="match status" value="1"/>
</dbReference>
<evidence type="ECO:0000259" key="5">
    <source>
        <dbReference type="PROSITE" id="PS50158"/>
    </source>
</evidence>
<feature type="region of interest" description="Disordered" evidence="4">
    <location>
        <begin position="1207"/>
        <end position="1229"/>
    </location>
</feature>
<dbReference type="InterPro" id="IPR036397">
    <property type="entry name" value="RNaseH_sf"/>
</dbReference>
<feature type="coiled-coil region" evidence="3">
    <location>
        <begin position="601"/>
        <end position="649"/>
    </location>
</feature>
<dbReference type="Gene3D" id="3.30.420.10">
    <property type="entry name" value="Ribonuclease H-like superfamily/Ribonuclease H"/>
    <property type="match status" value="1"/>
</dbReference>
<dbReference type="Pfam" id="PF14223">
    <property type="entry name" value="Retrotran_gag_2"/>
    <property type="match status" value="1"/>
</dbReference>
<dbReference type="Proteomes" id="UP001151760">
    <property type="component" value="Unassembled WGS sequence"/>
</dbReference>
<dbReference type="Gene3D" id="4.10.60.10">
    <property type="entry name" value="Zinc finger, CCHC-type"/>
    <property type="match status" value="1"/>
</dbReference>
<feature type="domain" description="Integrase catalytic" evidence="6">
    <location>
        <begin position="1485"/>
        <end position="1656"/>
    </location>
</feature>
<dbReference type="InterPro" id="IPR025724">
    <property type="entry name" value="GAG-pre-integrase_dom"/>
</dbReference>
<keyword evidence="8" id="KW-1185">Reference proteome</keyword>
<keyword evidence="3" id="KW-0175">Coiled coil</keyword>
<evidence type="ECO:0000256" key="3">
    <source>
        <dbReference type="SAM" id="Coils"/>
    </source>
</evidence>
<protein>
    <submittedName>
        <fullName evidence="7">Retrovirus-related pol polyprotein from transposon TNT 1-94</fullName>
    </submittedName>
</protein>
<dbReference type="SMART" id="SM00343">
    <property type="entry name" value="ZnF_C2HC"/>
    <property type="match status" value="1"/>
</dbReference>
<dbReference type="PANTHER" id="PTHR42648:SF18">
    <property type="entry name" value="RETROTRANSPOSON, UNCLASSIFIED-LIKE PROTEIN"/>
    <property type="match status" value="1"/>
</dbReference>
<evidence type="ECO:0000256" key="2">
    <source>
        <dbReference type="PROSITE-ProRule" id="PRU00047"/>
    </source>
</evidence>
<dbReference type="PROSITE" id="PS50994">
    <property type="entry name" value="INTEGRASE"/>
    <property type="match status" value="1"/>
</dbReference>
<feature type="compositionally biased region" description="Polar residues" evidence="4">
    <location>
        <begin position="1207"/>
        <end position="1220"/>
    </location>
</feature>
<gene>
    <name evidence="7" type="ORF">Tco_1055554</name>
</gene>
<keyword evidence="2" id="KW-0479">Metal-binding</keyword>
<accession>A0ABQ5H012</accession>
<dbReference type="PROSITE" id="PS50158">
    <property type="entry name" value="ZF_CCHC"/>
    <property type="match status" value="1"/>
</dbReference>
<feature type="domain" description="CCHC-type" evidence="5">
    <location>
        <begin position="377"/>
        <end position="392"/>
    </location>
</feature>
<dbReference type="InterPro" id="IPR057670">
    <property type="entry name" value="SH3_retrovirus"/>
</dbReference>
<evidence type="ECO:0000256" key="1">
    <source>
        <dbReference type="ARBA" id="ARBA00022670"/>
    </source>
</evidence>
<dbReference type="InterPro" id="IPR012337">
    <property type="entry name" value="RNaseH-like_sf"/>
</dbReference>
<reference evidence="7" key="1">
    <citation type="journal article" date="2022" name="Int. J. Mol. Sci.">
        <title>Draft Genome of Tanacetum Coccineum: Genomic Comparison of Closely Related Tanacetum-Family Plants.</title>
        <authorList>
            <person name="Yamashiro T."/>
            <person name="Shiraishi A."/>
            <person name="Nakayama K."/>
            <person name="Satake H."/>
        </authorList>
    </citation>
    <scope>NUCLEOTIDE SEQUENCE</scope>
</reference>
<dbReference type="Pfam" id="PF22936">
    <property type="entry name" value="Pol_BBD"/>
    <property type="match status" value="1"/>
</dbReference>
<evidence type="ECO:0000256" key="4">
    <source>
        <dbReference type="SAM" id="MobiDB-lite"/>
    </source>
</evidence>
<dbReference type="SUPFAM" id="SSF53098">
    <property type="entry name" value="Ribonuclease H-like"/>
    <property type="match status" value="1"/>
</dbReference>